<evidence type="ECO:0000313" key="1">
    <source>
        <dbReference type="EMBL" id="QIN30282.1"/>
    </source>
</evidence>
<reference evidence="1 2" key="1">
    <citation type="submission" date="2019-02" db="EMBL/GenBank/DDBJ databases">
        <title>Complete Genome Sequence and Methylome Analysis of Brevibacterium luteolum NEB1784.</title>
        <authorList>
            <person name="Fomenkov A."/>
            <person name="Roberts R.J."/>
        </authorList>
    </citation>
    <scope>NUCLEOTIDE SEQUENCE [LARGE SCALE GENOMIC DNA]</scope>
    <source>
        <strain evidence="1 2">NEB1784</strain>
    </source>
</reference>
<dbReference type="AlphaFoldDB" id="A0A6G8KZQ5"/>
<name>A0A6G8KZQ5_9MICO</name>
<accession>A0A6G8KZQ5</accession>
<dbReference type="NCBIfam" id="TIGR04089">
    <property type="entry name" value="exp_by_SipW_III"/>
    <property type="match status" value="1"/>
</dbReference>
<dbReference type="RefSeq" id="WP_165884657.1">
    <property type="nucleotide sequence ID" value="NZ_CP035810.1"/>
</dbReference>
<dbReference type="InterPro" id="IPR024006">
    <property type="entry name" value="Alt_signal_exp_actinobact"/>
</dbReference>
<dbReference type="Proteomes" id="UP000501518">
    <property type="component" value="Chromosome"/>
</dbReference>
<evidence type="ECO:0000313" key="2">
    <source>
        <dbReference type="Proteomes" id="UP000501518"/>
    </source>
</evidence>
<dbReference type="EMBL" id="CP035810">
    <property type="protein sequence ID" value="QIN30282.1"/>
    <property type="molecule type" value="Genomic_DNA"/>
</dbReference>
<gene>
    <name evidence="1" type="ORF">EW640_14185</name>
</gene>
<proteinExistence type="predicted"/>
<sequence>MTETPTQKKPNRRAVKAAAAGALGVALLAGLGTTFAKWFKEETIGGGDITAGHLNMNVADAKWTDVNNDVVIDPKTFLMVPGDVVAYNATVTPDLVGDNLEATLKVDTGDALTGDLGEIVEVETVFGDGATGDPGKMTVTPDMSGDPIKVSVTIEFPLNNPDTGERWGDAGEDGTVNLQEITVELEQNDKP</sequence>
<organism evidence="1 2">
    <name type="scientific">Brevibacterium luteolum</name>
    <dbReference type="NCBI Taxonomy" id="199591"/>
    <lineage>
        <taxon>Bacteria</taxon>
        <taxon>Bacillati</taxon>
        <taxon>Actinomycetota</taxon>
        <taxon>Actinomycetes</taxon>
        <taxon>Micrococcales</taxon>
        <taxon>Brevibacteriaceae</taxon>
        <taxon>Brevibacterium</taxon>
    </lineage>
</organism>
<protein>
    <submittedName>
        <fullName evidence="1">Alternate-type signal peptide domain-containing protein</fullName>
    </submittedName>
</protein>
<dbReference type="KEGG" id="blut:EW640_14185"/>